<dbReference type="AlphaFoldDB" id="X1PGK9"/>
<keyword evidence="6 7" id="KW-0472">Membrane</keyword>
<evidence type="ECO:0000259" key="8">
    <source>
        <dbReference type="Pfam" id="PF06808"/>
    </source>
</evidence>
<protein>
    <recommendedName>
        <fullName evidence="8">TRAP C4-dicarboxylate transport system permease DctM subunit domain-containing protein</fullName>
    </recommendedName>
</protein>
<keyword evidence="4 7" id="KW-0812">Transmembrane</keyword>
<comment type="caution">
    <text evidence="9">The sequence shown here is derived from an EMBL/GenBank/DDBJ whole genome shotgun (WGS) entry which is preliminary data.</text>
</comment>
<evidence type="ECO:0000256" key="4">
    <source>
        <dbReference type="ARBA" id="ARBA00022692"/>
    </source>
</evidence>
<gene>
    <name evidence="9" type="ORF">S06H3_40518</name>
</gene>
<sequence length="242" mass="26523">CFFQPELGPALPPEERVSLREKIALSKGLILPILLILTILGSIFFGIASPMESAAVGAAGAIACTAINRKLSWTLVKQACYRTLLINSMIMWIVFGAKCFSSVFISLGASQVLQGWLTGLQISPIYLVFVMQSTYLILGCIVDEVTMMCLTVPVYAPILAALGFDPVWFGVLFMINMQIGYLTPPFGYCLFYMKGVAPPGITMADIYRSIGPFIALAFCALLLVMFFPQLALWLPETFFALM</sequence>
<name>X1PGK9_9ZZZZ</name>
<feature type="transmembrane region" description="Helical" evidence="7">
    <location>
        <begin position="154"/>
        <end position="175"/>
    </location>
</feature>
<evidence type="ECO:0000256" key="3">
    <source>
        <dbReference type="ARBA" id="ARBA00022519"/>
    </source>
</evidence>
<dbReference type="InterPro" id="IPR004681">
    <property type="entry name" value="TRAP_DctM"/>
</dbReference>
<keyword evidence="5 7" id="KW-1133">Transmembrane helix</keyword>
<keyword evidence="3" id="KW-0997">Cell inner membrane</keyword>
<feature type="transmembrane region" description="Helical" evidence="7">
    <location>
        <begin position="213"/>
        <end position="234"/>
    </location>
</feature>
<dbReference type="EMBL" id="BARV01024881">
    <property type="protein sequence ID" value="GAI38165.1"/>
    <property type="molecule type" value="Genomic_DNA"/>
</dbReference>
<evidence type="ECO:0000256" key="6">
    <source>
        <dbReference type="ARBA" id="ARBA00023136"/>
    </source>
</evidence>
<evidence type="ECO:0000313" key="9">
    <source>
        <dbReference type="EMBL" id="GAI38165.1"/>
    </source>
</evidence>
<organism evidence="9">
    <name type="scientific">marine sediment metagenome</name>
    <dbReference type="NCBI Taxonomy" id="412755"/>
    <lineage>
        <taxon>unclassified sequences</taxon>
        <taxon>metagenomes</taxon>
        <taxon>ecological metagenomes</taxon>
    </lineage>
</organism>
<dbReference type="PANTHER" id="PTHR33362:SF7">
    <property type="entry name" value="SLL1103 PROTEIN"/>
    <property type="match status" value="1"/>
</dbReference>
<evidence type="ECO:0000256" key="5">
    <source>
        <dbReference type="ARBA" id="ARBA00022989"/>
    </source>
</evidence>
<evidence type="ECO:0000256" key="2">
    <source>
        <dbReference type="ARBA" id="ARBA00022475"/>
    </source>
</evidence>
<dbReference type="InterPro" id="IPR010656">
    <property type="entry name" value="DctM"/>
</dbReference>
<feature type="transmembrane region" description="Helical" evidence="7">
    <location>
        <begin position="54"/>
        <end position="72"/>
    </location>
</feature>
<dbReference type="Pfam" id="PF06808">
    <property type="entry name" value="DctM"/>
    <property type="match status" value="1"/>
</dbReference>
<reference evidence="9" key="1">
    <citation type="journal article" date="2014" name="Front. Microbiol.">
        <title>High frequency of phylogenetically diverse reductive dehalogenase-homologous genes in deep subseafloor sedimentary metagenomes.</title>
        <authorList>
            <person name="Kawai M."/>
            <person name="Futagami T."/>
            <person name="Toyoda A."/>
            <person name="Takaki Y."/>
            <person name="Nishi S."/>
            <person name="Hori S."/>
            <person name="Arai W."/>
            <person name="Tsubouchi T."/>
            <person name="Morono Y."/>
            <person name="Uchiyama I."/>
            <person name="Ito T."/>
            <person name="Fujiyama A."/>
            <person name="Inagaki F."/>
            <person name="Takami H."/>
        </authorList>
    </citation>
    <scope>NUCLEOTIDE SEQUENCE</scope>
    <source>
        <strain evidence="9">Expedition CK06-06</strain>
    </source>
</reference>
<dbReference type="GO" id="GO:0022857">
    <property type="term" value="F:transmembrane transporter activity"/>
    <property type="evidence" value="ECO:0007669"/>
    <property type="project" value="TreeGrafter"/>
</dbReference>
<feature type="transmembrane region" description="Helical" evidence="7">
    <location>
        <begin position="181"/>
        <end position="201"/>
    </location>
</feature>
<proteinExistence type="predicted"/>
<feature type="transmembrane region" description="Helical" evidence="7">
    <location>
        <begin position="84"/>
        <end position="105"/>
    </location>
</feature>
<dbReference type="GO" id="GO:0005886">
    <property type="term" value="C:plasma membrane"/>
    <property type="evidence" value="ECO:0007669"/>
    <property type="project" value="UniProtKB-SubCell"/>
</dbReference>
<evidence type="ECO:0000256" key="7">
    <source>
        <dbReference type="SAM" id="Phobius"/>
    </source>
</evidence>
<feature type="transmembrane region" description="Helical" evidence="7">
    <location>
        <begin position="125"/>
        <end position="142"/>
    </location>
</feature>
<dbReference type="PANTHER" id="PTHR33362">
    <property type="entry name" value="SIALIC ACID TRAP TRANSPORTER PERMEASE PROTEIN SIAT-RELATED"/>
    <property type="match status" value="1"/>
</dbReference>
<comment type="subcellular location">
    <subcellularLocation>
        <location evidence="1">Cell inner membrane</location>
        <topology evidence="1">Multi-pass membrane protein</topology>
    </subcellularLocation>
</comment>
<feature type="transmembrane region" description="Helical" evidence="7">
    <location>
        <begin position="29"/>
        <end position="48"/>
    </location>
</feature>
<accession>X1PGK9</accession>
<feature type="domain" description="TRAP C4-dicarboxylate transport system permease DctM subunit" evidence="8">
    <location>
        <begin position="11"/>
        <end position="230"/>
    </location>
</feature>
<keyword evidence="2" id="KW-1003">Cell membrane</keyword>
<evidence type="ECO:0000256" key="1">
    <source>
        <dbReference type="ARBA" id="ARBA00004429"/>
    </source>
</evidence>
<feature type="non-terminal residue" evidence="9">
    <location>
        <position position="1"/>
    </location>
</feature>